<dbReference type="InterPro" id="IPR029058">
    <property type="entry name" value="AB_hydrolase_fold"/>
</dbReference>
<comment type="caution">
    <text evidence="2">The sequence shown here is derived from an EMBL/GenBank/DDBJ whole genome shotgun (WGS) entry which is preliminary data.</text>
</comment>
<dbReference type="EMBL" id="MGAL01000014">
    <property type="protein sequence ID" value="OGK48521.1"/>
    <property type="molecule type" value="Genomic_DNA"/>
</dbReference>
<name>A0A1F7IYW3_9BACT</name>
<evidence type="ECO:0000313" key="2">
    <source>
        <dbReference type="EMBL" id="OGK48521.1"/>
    </source>
</evidence>
<dbReference type="Pfam" id="PF00561">
    <property type="entry name" value="Abhydrolase_1"/>
    <property type="match status" value="1"/>
</dbReference>
<accession>A0A1F7IYW3</accession>
<evidence type="ECO:0000313" key="3">
    <source>
        <dbReference type="Proteomes" id="UP000177141"/>
    </source>
</evidence>
<reference evidence="2 3" key="1">
    <citation type="journal article" date="2016" name="Nat. Commun.">
        <title>Thousands of microbial genomes shed light on interconnected biogeochemical processes in an aquifer system.</title>
        <authorList>
            <person name="Anantharaman K."/>
            <person name="Brown C.T."/>
            <person name="Hug L.A."/>
            <person name="Sharon I."/>
            <person name="Castelle C.J."/>
            <person name="Probst A.J."/>
            <person name="Thomas B.C."/>
            <person name="Singh A."/>
            <person name="Wilkins M.J."/>
            <person name="Karaoz U."/>
            <person name="Brodie E.L."/>
            <person name="Williams K.H."/>
            <person name="Hubbard S.S."/>
            <person name="Banfield J.F."/>
        </authorList>
    </citation>
    <scope>NUCLEOTIDE SEQUENCE [LARGE SCALE GENOMIC DNA]</scope>
</reference>
<dbReference type="PRINTS" id="PR00111">
    <property type="entry name" value="ABHYDROLASE"/>
</dbReference>
<sequence>MYIRIDNRKIHYKKFGRGNTILFVHGWGGNLYSLHKLAILASKKYTAILIDLPGFGKSDNPPPNWGVDGYAENLAFFIKGLKLKNIAYFGHSFGGELGIYLTVHYALYIDKLILCNSSFKRERKISKLARLFKTFPRNKIVVLKTLEPYIKNFYYKIFHKDSDLTKYPHLEINFRKIITQDLTSETKKIRKKTLILWGEDDHTTPVLWGYELEKNIPNSIIKVMPQTRHNLPIVHPELIWPEIKTFLCLA</sequence>
<dbReference type="Gene3D" id="3.40.50.1820">
    <property type="entry name" value="alpha/beta hydrolase"/>
    <property type="match status" value="1"/>
</dbReference>
<gene>
    <name evidence="2" type="ORF">A3A93_03600</name>
</gene>
<dbReference type="STRING" id="1802061.A3A93_03600"/>
<dbReference type="PANTHER" id="PTHR43798">
    <property type="entry name" value="MONOACYLGLYCEROL LIPASE"/>
    <property type="match status" value="1"/>
</dbReference>
<dbReference type="InterPro" id="IPR000073">
    <property type="entry name" value="AB_hydrolase_1"/>
</dbReference>
<evidence type="ECO:0000259" key="1">
    <source>
        <dbReference type="Pfam" id="PF00561"/>
    </source>
</evidence>
<feature type="domain" description="AB hydrolase-1" evidence="1">
    <location>
        <begin position="20"/>
        <end position="117"/>
    </location>
</feature>
<protein>
    <recommendedName>
        <fullName evidence="1">AB hydrolase-1 domain-containing protein</fullName>
    </recommendedName>
</protein>
<organism evidence="2 3">
    <name type="scientific">Candidatus Roizmanbacteria bacterium RIFCSPLOWO2_01_FULL_38_12</name>
    <dbReference type="NCBI Taxonomy" id="1802061"/>
    <lineage>
        <taxon>Bacteria</taxon>
        <taxon>Candidatus Roizmaniibacteriota</taxon>
    </lineage>
</organism>
<proteinExistence type="predicted"/>
<dbReference type="SUPFAM" id="SSF53474">
    <property type="entry name" value="alpha/beta-Hydrolases"/>
    <property type="match status" value="1"/>
</dbReference>
<dbReference type="AlphaFoldDB" id="A0A1F7IYW3"/>
<dbReference type="InterPro" id="IPR050266">
    <property type="entry name" value="AB_hydrolase_sf"/>
</dbReference>
<dbReference type="Proteomes" id="UP000177141">
    <property type="component" value="Unassembled WGS sequence"/>
</dbReference>